<dbReference type="OrthoDB" id="5402285at2"/>
<accession>A0A550JH73</accession>
<sequence>MDERSYLTVEQLSEKIHYAPRYIRERLLKTVFREGVHFFYPFGGRRILFIWEAIERDMMVLKAPDELPTIPLSRGGVCHG</sequence>
<reference evidence="1 2" key="1">
    <citation type="submission" date="2019-07" db="EMBL/GenBank/DDBJ databases">
        <title>Insights of Desulfuromonas acetexigens electromicrobiology.</title>
        <authorList>
            <person name="Katuri K."/>
            <person name="Sapireddy V."/>
            <person name="Shaw D.R."/>
            <person name="Saikaly P."/>
        </authorList>
    </citation>
    <scope>NUCLEOTIDE SEQUENCE [LARGE SCALE GENOMIC DNA]</scope>
    <source>
        <strain evidence="1 2">2873</strain>
    </source>
</reference>
<evidence type="ECO:0008006" key="3">
    <source>
        <dbReference type="Google" id="ProtNLM"/>
    </source>
</evidence>
<dbReference type="AlphaFoldDB" id="A0A550JH73"/>
<gene>
    <name evidence="1" type="ORF">FL622_05105</name>
</gene>
<evidence type="ECO:0000313" key="1">
    <source>
        <dbReference type="EMBL" id="TRO82571.1"/>
    </source>
</evidence>
<organism evidence="1 2">
    <name type="scientific">Trichloromonas acetexigens</name>
    <dbReference type="NCBI Taxonomy" id="38815"/>
    <lineage>
        <taxon>Bacteria</taxon>
        <taxon>Pseudomonadati</taxon>
        <taxon>Thermodesulfobacteriota</taxon>
        <taxon>Desulfuromonadia</taxon>
        <taxon>Desulfuromonadales</taxon>
        <taxon>Trichloromonadaceae</taxon>
        <taxon>Trichloromonas</taxon>
    </lineage>
</organism>
<proteinExistence type="predicted"/>
<dbReference type="RefSeq" id="WP_092056689.1">
    <property type="nucleotide sequence ID" value="NZ_FOJJ01000023.1"/>
</dbReference>
<dbReference type="EMBL" id="VJVV01000003">
    <property type="protein sequence ID" value="TRO82571.1"/>
    <property type="molecule type" value="Genomic_DNA"/>
</dbReference>
<comment type="caution">
    <text evidence="1">The sequence shown here is derived from an EMBL/GenBank/DDBJ whole genome shotgun (WGS) entry which is preliminary data.</text>
</comment>
<dbReference type="Proteomes" id="UP000317155">
    <property type="component" value="Unassembled WGS sequence"/>
</dbReference>
<evidence type="ECO:0000313" key="2">
    <source>
        <dbReference type="Proteomes" id="UP000317155"/>
    </source>
</evidence>
<keyword evidence="2" id="KW-1185">Reference proteome</keyword>
<protein>
    <recommendedName>
        <fullName evidence="3">DNA-binding protein</fullName>
    </recommendedName>
</protein>
<name>A0A550JH73_9BACT</name>